<evidence type="ECO:0000313" key="1">
    <source>
        <dbReference type="EnsemblMetazoa" id="AALFPA23_016042.P23378"/>
    </source>
</evidence>
<dbReference type="GeneID" id="134290785"/>
<dbReference type="RefSeq" id="XP_062713967.1">
    <property type="nucleotide sequence ID" value="XM_062857983.1"/>
</dbReference>
<protein>
    <submittedName>
        <fullName evidence="1">Uncharacterized protein</fullName>
    </submittedName>
</protein>
<dbReference type="Proteomes" id="UP000069940">
    <property type="component" value="Unassembled WGS sequence"/>
</dbReference>
<keyword evidence="2" id="KW-1185">Reference proteome</keyword>
<sequence>SGDYVVSSTMLQQMMINGQKAIHKLNPTDLNAADRMKFDPTLKLISEDLINHLTDVVHDSLGIATYLKIMRNIYVAFYEQQLSPTERVNSVYMCILRTSLFFLRAWRQICMKQNKTIKHCPTSNAYISLELSAHGLVKYMVRCRIANTPEQFVVQNMTSQPCETTFRELRSMTTVNHTSVNFTMMDVEQRFQKVQMKLLIAYRRKHEMTFPSLQKQEHKMRMMKTSHLPNDDEIRKAIETAEQNAKNLLISLGIQESQLNFREIIDIRMSKPKSDFDFIIINENQMHNNITEGESL</sequence>
<dbReference type="EnsemblMetazoa" id="AALFPA23_016042.R23378">
    <property type="protein sequence ID" value="AALFPA23_016042.P23378"/>
    <property type="gene ID" value="AALFPA23_016042"/>
</dbReference>
<proteinExistence type="predicted"/>
<evidence type="ECO:0000313" key="2">
    <source>
        <dbReference type="Proteomes" id="UP000069940"/>
    </source>
</evidence>
<reference evidence="1" key="2">
    <citation type="submission" date="2025-05" db="UniProtKB">
        <authorList>
            <consortium name="EnsemblMetazoa"/>
        </authorList>
    </citation>
    <scope>IDENTIFICATION</scope>
    <source>
        <strain evidence="1">Foshan</strain>
    </source>
</reference>
<reference evidence="2" key="1">
    <citation type="journal article" date="2015" name="Proc. Natl. Acad. Sci. U.S.A.">
        <title>Genome sequence of the Asian Tiger mosquito, Aedes albopictus, reveals insights into its biology, genetics, and evolution.</title>
        <authorList>
            <person name="Chen X.G."/>
            <person name="Jiang X."/>
            <person name="Gu J."/>
            <person name="Xu M."/>
            <person name="Wu Y."/>
            <person name="Deng Y."/>
            <person name="Zhang C."/>
            <person name="Bonizzoni M."/>
            <person name="Dermauw W."/>
            <person name="Vontas J."/>
            <person name="Armbruster P."/>
            <person name="Huang X."/>
            <person name="Yang Y."/>
            <person name="Zhang H."/>
            <person name="He W."/>
            <person name="Peng H."/>
            <person name="Liu Y."/>
            <person name="Wu K."/>
            <person name="Chen J."/>
            <person name="Lirakis M."/>
            <person name="Topalis P."/>
            <person name="Van Leeuwen T."/>
            <person name="Hall A.B."/>
            <person name="Jiang X."/>
            <person name="Thorpe C."/>
            <person name="Mueller R.L."/>
            <person name="Sun C."/>
            <person name="Waterhouse R.M."/>
            <person name="Yan G."/>
            <person name="Tu Z.J."/>
            <person name="Fang X."/>
            <person name="James A.A."/>
        </authorList>
    </citation>
    <scope>NUCLEOTIDE SEQUENCE [LARGE SCALE GENOMIC DNA]</scope>
    <source>
        <strain evidence="2">Foshan</strain>
    </source>
</reference>
<organism evidence="1 2">
    <name type="scientific">Aedes albopictus</name>
    <name type="common">Asian tiger mosquito</name>
    <name type="synonym">Stegomyia albopicta</name>
    <dbReference type="NCBI Taxonomy" id="7160"/>
    <lineage>
        <taxon>Eukaryota</taxon>
        <taxon>Metazoa</taxon>
        <taxon>Ecdysozoa</taxon>
        <taxon>Arthropoda</taxon>
        <taxon>Hexapoda</taxon>
        <taxon>Insecta</taxon>
        <taxon>Pterygota</taxon>
        <taxon>Neoptera</taxon>
        <taxon>Endopterygota</taxon>
        <taxon>Diptera</taxon>
        <taxon>Nematocera</taxon>
        <taxon>Culicoidea</taxon>
        <taxon>Culicidae</taxon>
        <taxon>Culicinae</taxon>
        <taxon>Aedini</taxon>
        <taxon>Aedes</taxon>
        <taxon>Stegomyia</taxon>
    </lineage>
</organism>
<accession>A0ABM1Z8E1</accession>
<name>A0ABM1Z8E1_AEDAL</name>